<sequence length="225" mass="24493">MHRAAHACVRAGGVGAAAPPASVIAVANRDVEGHVVVDADEEGNYQLTASGCRDQCLNTTGCNLWVWCGAVSGCAYAGSYNREVWRYQQCWLKYNTPPRPGSLGTFPRVKNLPDQPTGWMSGTTVQNFTDAAPFPEQSMGPCKCLSNYTYDNYTFLGVCAYFEDYATSCLVNSACRYAPSIGTPLSCVILQPCTVLLDTDLQEQRVRVHFSSLFCGDCNLAITRL</sequence>
<dbReference type="Pfam" id="PF14295">
    <property type="entry name" value="PAN_4"/>
    <property type="match status" value="1"/>
</dbReference>
<evidence type="ECO:0000259" key="1">
    <source>
        <dbReference type="Pfam" id="PF14295"/>
    </source>
</evidence>
<feature type="domain" description="Apple" evidence="1">
    <location>
        <begin position="45"/>
        <end position="93"/>
    </location>
</feature>
<dbReference type="Gene3D" id="3.50.4.10">
    <property type="entry name" value="Hepatocyte Growth Factor"/>
    <property type="match status" value="1"/>
</dbReference>
<evidence type="ECO:0000313" key="2">
    <source>
        <dbReference type="EMBL" id="GLC51517.1"/>
    </source>
</evidence>
<protein>
    <recommendedName>
        <fullName evidence="1">Apple domain-containing protein</fullName>
    </recommendedName>
</protein>
<proteinExistence type="predicted"/>
<evidence type="ECO:0000313" key="3">
    <source>
        <dbReference type="Proteomes" id="UP001165080"/>
    </source>
</evidence>
<keyword evidence="3" id="KW-1185">Reference proteome</keyword>
<dbReference type="InterPro" id="IPR003609">
    <property type="entry name" value="Pan_app"/>
</dbReference>
<organism evidence="2 3">
    <name type="scientific">Pleodorina starrii</name>
    <dbReference type="NCBI Taxonomy" id="330485"/>
    <lineage>
        <taxon>Eukaryota</taxon>
        <taxon>Viridiplantae</taxon>
        <taxon>Chlorophyta</taxon>
        <taxon>core chlorophytes</taxon>
        <taxon>Chlorophyceae</taxon>
        <taxon>CS clade</taxon>
        <taxon>Chlamydomonadales</taxon>
        <taxon>Volvocaceae</taxon>
        <taxon>Pleodorina</taxon>
    </lineage>
</organism>
<dbReference type="EMBL" id="BRXU01000004">
    <property type="protein sequence ID" value="GLC51517.1"/>
    <property type="molecule type" value="Genomic_DNA"/>
</dbReference>
<name>A0A9W6BH56_9CHLO</name>
<accession>A0A9W6BH56</accession>
<dbReference type="AlphaFoldDB" id="A0A9W6BH56"/>
<comment type="caution">
    <text evidence="2">The sequence shown here is derived from an EMBL/GenBank/DDBJ whole genome shotgun (WGS) entry which is preliminary data.</text>
</comment>
<dbReference type="Proteomes" id="UP001165080">
    <property type="component" value="Unassembled WGS sequence"/>
</dbReference>
<gene>
    <name evidence="2" type="primary">PLESTBF000249</name>
    <name evidence="2" type="ORF">PLESTB_000511000</name>
</gene>
<reference evidence="2 3" key="1">
    <citation type="journal article" date="2023" name="Commun. Biol.">
        <title>Reorganization of the ancestral sex-determining regions during the evolution of trioecy in Pleodorina starrii.</title>
        <authorList>
            <person name="Takahashi K."/>
            <person name="Suzuki S."/>
            <person name="Kawai-Toyooka H."/>
            <person name="Yamamoto K."/>
            <person name="Hamaji T."/>
            <person name="Ootsuki R."/>
            <person name="Yamaguchi H."/>
            <person name="Kawachi M."/>
            <person name="Higashiyama T."/>
            <person name="Nozaki H."/>
        </authorList>
    </citation>
    <scope>NUCLEOTIDE SEQUENCE [LARGE SCALE GENOMIC DNA]</scope>
    <source>
        <strain evidence="2 3">NIES-4479</strain>
    </source>
</reference>